<dbReference type="PANTHER" id="PTHR48081:SF30">
    <property type="entry name" value="ACETYL-HYDROLASE LIPR-RELATED"/>
    <property type="match status" value="1"/>
</dbReference>
<evidence type="ECO:0000256" key="2">
    <source>
        <dbReference type="ARBA" id="ARBA00022801"/>
    </source>
</evidence>
<dbReference type="SUPFAM" id="SSF53474">
    <property type="entry name" value="alpha/beta-Hydrolases"/>
    <property type="match status" value="1"/>
</dbReference>
<dbReference type="PATRIC" id="fig|1316928.3.peg.781"/>
<dbReference type="PANTHER" id="PTHR48081">
    <property type="entry name" value="AB HYDROLASE SUPERFAMILY PROTEIN C4A8.06C"/>
    <property type="match status" value="1"/>
</dbReference>
<dbReference type="InterPro" id="IPR029058">
    <property type="entry name" value="AB_hydrolase_fold"/>
</dbReference>
<evidence type="ECO:0000256" key="1">
    <source>
        <dbReference type="ARBA" id="ARBA00010515"/>
    </source>
</evidence>
<dbReference type="EMBL" id="AQPW01000003">
    <property type="protein sequence ID" value="EON34082.1"/>
    <property type="molecule type" value="Genomic_DNA"/>
</dbReference>
<reference evidence="4 5" key="1">
    <citation type="journal article" date="2013" name="Genome Announc.">
        <title>Draft Genome Sequence of a Benzothiophene-Desulfurizing Bacterium, Gordona terrae Strain C-6.</title>
        <authorList>
            <person name="Wang W."/>
            <person name="Ma T."/>
            <person name="Ren Y."/>
            <person name="Li G."/>
        </authorList>
    </citation>
    <scope>NUCLEOTIDE SEQUENCE [LARGE SCALE GENOMIC DNA]</scope>
    <source>
        <strain evidence="4 5">C-6</strain>
    </source>
</reference>
<dbReference type="AlphaFoldDB" id="R7YDM7"/>
<dbReference type="OrthoDB" id="9803828at2"/>
<name>R7YDM7_9ACTN</name>
<comment type="caution">
    <text evidence="4">The sequence shown here is derived from an EMBL/GenBank/DDBJ whole genome shotgun (WGS) entry which is preliminary data.</text>
</comment>
<dbReference type="GO" id="GO:0004806">
    <property type="term" value="F:triacylglycerol lipase activity"/>
    <property type="evidence" value="ECO:0007669"/>
    <property type="project" value="TreeGrafter"/>
</dbReference>
<organism evidence="4 5">
    <name type="scientific">Gordonia terrae C-6</name>
    <dbReference type="NCBI Taxonomy" id="1316928"/>
    <lineage>
        <taxon>Bacteria</taxon>
        <taxon>Bacillati</taxon>
        <taxon>Actinomycetota</taxon>
        <taxon>Actinomycetes</taxon>
        <taxon>Mycobacteriales</taxon>
        <taxon>Gordoniaceae</taxon>
        <taxon>Gordonia</taxon>
    </lineage>
</organism>
<proteinExistence type="inferred from homology"/>
<feature type="domain" description="Alpha/beta hydrolase fold-3" evidence="3">
    <location>
        <begin position="79"/>
        <end position="279"/>
    </location>
</feature>
<gene>
    <name evidence="4" type="ORF">GTC6_03860</name>
</gene>
<dbReference type="Gene3D" id="3.40.50.1820">
    <property type="entry name" value="alpha/beta hydrolase"/>
    <property type="match status" value="1"/>
</dbReference>
<dbReference type="Proteomes" id="UP000013569">
    <property type="component" value="Unassembled WGS sequence"/>
</dbReference>
<evidence type="ECO:0000313" key="4">
    <source>
        <dbReference type="EMBL" id="EON34082.1"/>
    </source>
</evidence>
<dbReference type="InterPro" id="IPR013094">
    <property type="entry name" value="AB_hydrolase_3"/>
</dbReference>
<dbReference type="Pfam" id="PF07859">
    <property type="entry name" value="Abhydrolase_3"/>
    <property type="match status" value="1"/>
</dbReference>
<comment type="similarity">
    <text evidence="1">Belongs to the 'GDXG' lipolytic enzyme family.</text>
</comment>
<evidence type="ECO:0000313" key="5">
    <source>
        <dbReference type="Proteomes" id="UP000013569"/>
    </source>
</evidence>
<protein>
    <submittedName>
        <fullName evidence="4">Alpha/beta hydrolase fold-3 domain protein</fullName>
    </submittedName>
</protein>
<dbReference type="InterPro" id="IPR050300">
    <property type="entry name" value="GDXG_lipolytic_enzyme"/>
</dbReference>
<evidence type="ECO:0000259" key="3">
    <source>
        <dbReference type="Pfam" id="PF07859"/>
    </source>
</evidence>
<sequence length="311" mass="32363">MSTKDAIDSERRVPLARALDRFAAVFGDGRLGVAELRRNLDSMMLETAPAEDVSVTEVVVGGVPALRVEAGPVSGDGVLVWFHGGGYVMGSPHGYRYAASELSRSARVPVIVPDYRLAPEHPFPAAVDDAAAVTAAVITEHGAHRTVLGGDSAGGGLTLAALLRLRENGDGMPAAAVAVSPLADFTATGDSVAANGESDPVITERSLRNLGGAYLRGTAPDHPLASPVFADLRDLPPILLLASDSEILLDDAVRLNRSIQAAGGRSVLSVYPDTCHAWTLFSDFLPQARRGVDEIGTFIDAALRPTPASGA</sequence>
<accession>R7YDM7</accession>
<dbReference type="RefSeq" id="WP_010841245.1">
    <property type="nucleotide sequence ID" value="NZ_AQPW01000003.1"/>
</dbReference>
<keyword evidence="2 4" id="KW-0378">Hydrolase</keyword>